<reference evidence="2 3" key="1">
    <citation type="submission" date="2024-01" db="EMBL/GenBank/DDBJ databases">
        <title>The genome of the rayed Mediterranean limpet Patella caerulea (Linnaeus, 1758).</title>
        <authorList>
            <person name="Anh-Thu Weber A."/>
            <person name="Halstead-Nussloch G."/>
        </authorList>
    </citation>
    <scope>NUCLEOTIDE SEQUENCE [LARGE SCALE GENOMIC DNA]</scope>
    <source>
        <strain evidence="2">AATW-2023a</strain>
        <tissue evidence="2">Whole specimen</tissue>
    </source>
</reference>
<dbReference type="Proteomes" id="UP001347796">
    <property type="component" value="Unassembled WGS sequence"/>
</dbReference>
<proteinExistence type="predicted"/>
<dbReference type="AlphaFoldDB" id="A0AAN8KBY2"/>
<name>A0AAN8KBY2_PATCE</name>
<feature type="region of interest" description="Disordered" evidence="1">
    <location>
        <begin position="255"/>
        <end position="276"/>
    </location>
</feature>
<comment type="caution">
    <text evidence="2">The sequence shown here is derived from an EMBL/GenBank/DDBJ whole genome shotgun (WGS) entry which is preliminary data.</text>
</comment>
<keyword evidence="3" id="KW-1185">Reference proteome</keyword>
<evidence type="ECO:0000313" key="2">
    <source>
        <dbReference type="EMBL" id="KAK6194704.1"/>
    </source>
</evidence>
<sequence>MAKAPKPWKLQEEETLSSFDSWRNRLVYYMQQQDKRFAKLLVGLDPADEQAPIVWQKETSENPTRNFTDDDEDTPDSLTAAQKAKSLNDMLGFISEYSPPLLAHDIKKASTSFENICQKIRKYYGFKQSEAQFMKFAEIAWETGERPEKLYQRVVAHLQDNLLRQDSQLVHDGETPVRNEIMSPTVERLAVLKWMELIHPGLPALVKRTFAYDLQRMTLKDMQPQIADAIDGFLEELKQEAIGSARARVFQRNFLPTGTRPPRPPPTPRQPISARQYQPTNNKSCFICRAANRRSQGHSFMECNYLSKVEKNDIAKSCRVSSVDEGTEIDAEDALETLEINDDTAA</sequence>
<feature type="compositionally biased region" description="Pro residues" evidence="1">
    <location>
        <begin position="259"/>
        <end position="269"/>
    </location>
</feature>
<evidence type="ECO:0000313" key="3">
    <source>
        <dbReference type="Proteomes" id="UP001347796"/>
    </source>
</evidence>
<organism evidence="2 3">
    <name type="scientific">Patella caerulea</name>
    <name type="common">Rayed Mediterranean limpet</name>
    <dbReference type="NCBI Taxonomy" id="87958"/>
    <lineage>
        <taxon>Eukaryota</taxon>
        <taxon>Metazoa</taxon>
        <taxon>Spiralia</taxon>
        <taxon>Lophotrochozoa</taxon>
        <taxon>Mollusca</taxon>
        <taxon>Gastropoda</taxon>
        <taxon>Patellogastropoda</taxon>
        <taxon>Patelloidea</taxon>
        <taxon>Patellidae</taxon>
        <taxon>Patella</taxon>
    </lineage>
</organism>
<evidence type="ECO:0000256" key="1">
    <source>
        <dbReference type="SAM" id="MobiDB-lite"/>
    </source>
</evidence>
<gene>
    <name evidence="2" type="ORF">SNE40_000287</name>
</gene>
<accession>A0AAN8KBY2</accession>
<dbReference type="EMBL" id="JAZGQO010000001">
    <property type="protein sequence ID" value="KAK6194704.1"/>
    <property type="molecule type" value="Genomic_DNA"/>
</dbReference>
<protein>
    <submittedName>
        <fullName evidence="2">Uncharacterized protein</fullName>
    </submittedName>
</protein>